<accession>A0ACC0D7X3</accession>
<organism evidence="1 2">
    <name type="scientific">Hypoxylon rubiginosum</name>
    <dbReference type="NCBI Taxonomy" id="110542"/>
    <lineage>
        <taxon>Eukaryota</taxon>
        <taxon>Fungi</taxon>
        <taxon>Dikarya</taxon>
        <taxon>Ascomycota</taxon>
        <taxon>Pezizomycotina</taxon>
        <taxon>Sordariomycetes</taxon>
        <taxon>Xylariomycetidae</taxon>
        <taxon>Xylariales</taxon>
        <taxon>Hypoxylaceae</taxon>
        <taxon>Hypoxylon</taxon>
    </lineage>
</organism>
<protein>
    <submittedName>
        <fullName evidence="1">Uncharacterized protein</fullName>
    </submittedName>
</protein>
<gene>
    <name evidence="1" type="ORF">F4821DRAFT_276960</name>
</gene>
<comment type="caution">
    <text evidence="1">The sequence shown here is derived from an EMBL/GenBank/DDBJ whole genome shotgun (WGS) entry which is preliminary data.</text>
</comment>
<keyword evidence="2" id="KW-1185">Reference proteome</keyword>
<reference evidence="1 2" key="1">
    <citation type="journal article" date="2022" name="New Phytol.">
        <title>Ecological generalism drives hyperdiversity of secondary metabolite gene clusters in xylarialean endophytes.</title>
        <authorList>
            <person name="Franco M.E.E."/>
            <person name="Wisecaver J.H."/>
            <person name="Arnold A.E."/>
            <person name="Ju Y.M."/>
            <person name="Slot J.C."/>
            <person name="Ahrendt S."/>
            <person name="Moore L.P."/>
            <person name="Eastman K.E."/>
            <person name="Scott K."/>
            <person name="Konkel Z."/>
            <person name="Mondo S.J."/>
            <person name="Kuo A."/>
            <person name="Hayes R.D."/>
            <person name="Haridas S."/>
            <person name="Andreopoulos B."/>
            <person name="Riley R."/>
            <person name="LaButti K."/>
            <person name="Pangilinan J."/>
            <person name="Lipzen A."/>
            <person name="Amirebrahimi M."/>
            <person name="Yan J."/>
            <person name="Adam C."/>
            <person name="Keymanesh K."/>
            <person name="Ng V."/>
            <person name="Louie K."/>
            <person name="Northen T."/>
            <person name="Drula E."/>
            <person name="Henrissat B."/>
            <person name="Hsieh H.M."/>
            <person name="Youens-Clark K."/>
            <person name="Lutzoni F."/>
            <person name="Miadlikowska J."/>
            <person name="Eastwood D.C."/>
            <person name="Hamelin R.C."/>
            <person name="Grigoriev I.V."/>
            <person name="U'Ren J.M."/>
        </authorList>
    </citation>
    <scope>NUCLEOTIDE SEQUENCE [LARGE SCALE GENOMIC DNA]</scope>
    <source>
        <strain evidence="1 2">ER1909</strain>
    </source>
</reference>
<proteinExistence type="predicted"/>
<dbReference type="EMBL" id="MU394299">
    <property type="protein sequence ID" value="KAI6088758.1"/>
    <property type="molecule type" value="Genomic_DNA"/>
</dbReference>
<dbReference type="Proteomes" id="UP001497680">
    <property type="component" value="Unassembled WGS sequence"/>
</dbReference>
<evidence type="ECO:0000313" key="1">
    <source>
        <dbReference type="EMBL" id="KAI6088758.1"/>
    </source>
</evidence>
<sequence>MPRRKPVPNPTSDNTDAEDNAGRHSDSHTRRPSIEDEDISSTQLVLVQNDNEDRPESLQRTPTGSVSSHNSEIVNNGADTSSPETLPTNQHQEWLPFYLRRGVFIAFAVILGIMVVALEVLFAVSQKHQGLTDSYTSLHYLWTYGPTALLTLVQALWNRVDYEAKVTAPWLRANPIYNSRDALLLDYIDMFPLAVPFRAFKRRDYPVAAGATISLLFTMLIVLSTGLFTLSSVELVDTQVPISMKTQFSGDLARLNNTSLLSIGAFKAASVGLPYADGISEKFAYQSFSSDLPGISETNATVDGIYTGLDCAQTTVSDIRFNGEGFSNEPSAEGYVTMRLENGDCDLTASFYQGRGIPRNLTKGLDPDFYLFISPLKGLAPGHCQSTSLEYDRLVVFAASLQFNLVNRTETPTSNASVNLIHYEFEAIDVQSAAVVCAPDYGIIPVDVVRNSTGVKSVTRHGDVAPRQFPDIHSWNILLAYLYGDPEYNGNDLYFNYTDGYFTCNYRATNFIYTFPDYILAKVSLLLNGTFLENLVVDFNQRSAAIFLGQSFTERVDISSTATASRIADRLIVQPASSQWMVGTMVIMMIILIALSLTQLRNLPSRMEPGSILATAALAGRPTESWFPRDLGSVDTKTLETKITKLDNNIPAGSSSHTANETENRQETDNPPSSTKTLKLDSPIVLRPVFRVIMFILIASCVAVLEVLLQKSDRDQGLGDVQDDTYLHYLWTVLPATLVSSLSLYLSSVDTQTRLLAPYHSLISVVSIGPSLEADLLRPLMPVALFRQIRARSLNTLAISLAALVASIFTIGIASLYQLRTLPASTPMDVRTTSTFATYCDGDGYIKSDRSCYTLYENTWSNASSPLDPGAWSALLLEGNLSYTPLVYENLVFPQITLDHLGVNDSQISEDTVISLTLPALRPQLSCHWHAESDIAADFFYNQSVTPPTGLTSIMSDGLAVNITGEDCALDGYFVSPATTAAFATSLPAEALFATATNPTASVFGFGCSKFLFIWGRFSSFAENSEIFTKALACNGTTETVDVVASFIGPQLQLDPSRPPKPIESTSRAYALYIPDARETYSQISPLPLRRNDTLFDGFFQTLVTSRYAIPVASIGDPSQTEAVKDAIAFQHGVAVAQLISRYYRVKAEPSRWTNGSIFPSLSNLTPTTDTGMYPATASDPYGRRRLVQDPTSTRVVQALLLAALLLSLVGWGLGPGKAVLPRSPTSVASVLALLAGGDVLEYMYKEGGANWETVKDAKAVFPDDCKFWMGWGPPGASRLEKERRFGIWMVPF</sequence>
<name>A0ACC0D7X3_9PEZI</name>
<evidence type="ECO:0000313" key="2">
    <source>
        <dbReference type="Proteomes" id="UP001497680"/>
    </source>
</evidence>